<dbReference type="FunFam" id="3.30.200.20:FF:000142">
    <property type="entry name" value="Cysteine-rich receptor-like protein kinase 10"/>
    <property type="match status" value="1"/>
</dbReference>
<evidence type="ECO:0000256" key="2">
    <source>
        <dbReference type="ARBA" id="ARBA00022527"/>
    </source>
</evidence>
<dbReference type="InterPro" id="IPR038408">
    <property type="entry name" value="GNK2_sf"/>
</dbReference>
<keyword evidence="8" id="KW-0418">Kinase</keyword>
<evidence type="ECO:0000256" key="10">
    <source>
        <dbReference type="ARBA" id="ARBA00022989"/>
    </source>
</evidence>
<organism evidence="17 18">
    <name type="scientific">Artemisia annua</name>
    <name type="common">Sweet wormwood</name>
    <dbReference type="NCBI Taxonomy" id="35608"/>
    <lineage>
        <taxon>Eukaryota</taxon>
        <taxon>Viridiplantae</taxon>
        <taxon>Streptophyta</taxon>
        <taxon>Embryophyta</taxon>
        <taxon>Tracheophyta</taxon>
        <taxon>Spermatophyta</taxon>
        <taxon>Magnoliopsida</taxon>
        <taxon>eudicotyledons</taxon>
        <taxon>Gunneridae</taxon>
        <taxon>Pentapetalae</taxon>
        <taxon>asterids</taxon>
        <taxon>campanulids</taxon>
        <taxon>Asterales</taxon>
        <taxon>Asteraceae</taxon>
        <taxon>Asteroideae</taxon>
        <taxon>Anthemideae</taxon>
        <taxon>Artemisiinae</taxon>
        <taxon>Artemisia</taxon>
    </lineage>
</organism>
<dbReference type="PANTHER" id="PTHR32099">
    <property type="entry name" value="CYSTEINE-RICH REPEAT SECRETORY PROTEIN"/>
    <property type="match status" value="1"/>
</dbReference>
<evidence type="ECO:0000256" key="14">
    <source>
        <dbReference type="SAM" id="Phobius"/>
    </source>
</evidence>
<evidence type="ECO:0000256" key="8">
    <source>
        <dbReference type="ARBA" id="ARBA00022777"/>
    </source>
</evidence>
<sequence length="1053" mass="116650">MSAINPHRRYHGSEFVLVAAGTIIAGSVGAVFTGVHGNDGGFNLGVGTGNRKGVWENIVSEVTKRELISIHRILISTQKFIVFRPDFGVIYSRTQRPYSLISITYLPPSSLIGSRASHEPLTDMLMVTGARLTACGENFVAPFKLTSHSRLESRRFNSGGWKEFGRKEPGRKTHKIVLFNNFTTNTVYQANIETALASVSLQVTKHYGFNKTPAGESPNIVTGVALCRGDIGLETCQTCVNDSHILLRKNCPTGIEALVWTAKSDYNVVLRDLAGKLRTKAASGNSLRKFATGDVVYGPDSTKVYALMQCAPDLSSFDCNSCLSVVFREAQGCCDGDIDVAVIFPACFIRYSNVSFYNDPPAISLPAALPPSSTSSPATNGGKRNSSKIIYVVIPVAFVSVGLISIVLHLFVKKTRRKKNNTGILSVVEMEMSTVGSLKFDLSTIEAATNNFFEDNKIGEGGFGPVYKGVLANGTEVAVKRLSKSSGQGSHEFVTEVILMAKLQHRNLVRLLGFCLEDEERILIYEFVPNKSLDHFLFGMAKQITHSKSVKCSLNAWTKWNEGTTTELIDPTMVETNSKDEVMRCINIGLLCVQEDVDARPSMSSVINMLNNYSLTLPSPKRPPFYLFKRPASCFTNSVAMCLGYANEDQCLGCIKTAISLLRQKCPNQKEAVARMQKCMPRYSGHLLQEFDPWFWAFLGDETKVPEKDVQSVEDTKAQDNITFVQEINLGLYKKLGSSIVNDLMDMKSIIPFLCFLQVLINVAANPPAKPPPGEPLQKMNTDVFKCRDGEKYQPGSGFDLNLKLALVQLTSAKQGGWYLKSFGDKPGSKATAVAMCLGYTNEDQCLRCIKTAIPLLRQKCPNQKEAVAWMQKCMLRYTDRLLQEFDLWFWAFLGDGTKVPENEEDIFEKTKSKLMVQLSAQAAARNQSPKYSTDAAAFGSKIIYMAVQCTPDLSQDTCNECFVPIHLAMSFSIRGQVASAMFSPSCYIKLKLGVQMQGKKGLCITINYLRINCVVYEFYKFLIKEKYAQSLSLYHTTLLTHFALTNYETMVL</sequence>
<keyword evidence="7" id="KW-0547">Nucleotide-binding</keyword>
<keyword evidence="6" id="KW-0677">Repeat</keyword>
<feature type="domain" description="Protein kinase" evidence="15">
    <location>
        <begin position="452"/>
        <end position="785"/>
    </location>
</feature>
<dbReference type="Gene3D" id="1.10.510.10">
    <property type="entry name" value="Transferase(Phosphotransferase) domain 1"/>
    <property type="match status" value="1"/>
</dbReference>
<dbReference type="GO" id="GO:0005524">
    <property type="term" value="F:ATP binding"/>
    <property type="evidence" value="ECO:0007669"/>
    <property type="project" value="UniProtKB-KW"/>
</dbReference>
<keyword evidence="17" id="KW-0430">Lectin</keyword>
<name>A0A2U1NHK5_ARTAN</name>
<evidence type="ECO:0000256" key="9">
    <source>
        <dbReference type="ARBA" id="ARBA00022840"/>
    </source>
</evidence>
<dbReference type="Gene3D" id="3.30.430.20">
    <property type="entry name" value="Gnk2 domain, C-X8-C-X2-C motif"/>
    <property type="match status" value="5"/>
</dbReference>
<evidence type="ECO:0000256" key="12">
    <source>
        <dbReference type="ARBA" id="ARBA00023170"/>
    </source>
</evidence>
<dbReference type="CDD" id="cd23509">
    <property type="entry name" value="Gnk2-like"/>
    <property type="match status" value="5"/>
</dbReference>
<feature type="domain" description="Gnk2-homologous" evidence="16">
    <location>
        <begin position="248"/>
        <end position="356"/>
    </location>
</feature>
<evidence type="ECO:0000259" key="15">
    <source>
        <dbReference type="PROSITE" id="PS50011"/>
    </source>
</evidence>
<dbReference type="Pfam" id="PF07714">
    <property type="entry name" value="PK_Tyr_Ser-Thr"/>
    <property type="match status" value="1"/>
</dbReference>
<evidence type="ECO:0000256" key="6">
    <source>
        <dbReference type="ARBA" id="ARBA00022737"/>
    </source>
</evidence>
<gene>
    <name evidence="17" type="ORF">CTI12_AA185860</name>
</gene>
<evidence type="ECO:0000256" key="4">
    <source>
        <dbReference type="ARBA" id="ARBA00022692"/>
    </source>
</evidence>
<dbReference type="EMBL" id="PKPP01002806">
    <property type="protein sequence ID" value="PWA73002.1"/>
    <property type="molecule type" value="Genomic_DNA"/>
</dbReference>
<dbReference type="InterPro" id="IPR000719">
    <property type="entry name" value="Prot_kinase_dom"/>
</dbReference>
<dbReference type="InterPro" id="IPR002902">
    <property type="entry name" value="GNK2"/>
</dbReference>
<evidence type="ECO:0000256" key="1">
    <source>
        <dbReference type="ARBA" id="ARBA00004167"/>
    </source>
</evidence>
<dbReference type="GO" id="GO:0030246">
    <property type="term" value="F:carbohydrate binding"/>
    <property type="evidence" value="ECO:0007669"/>
    <property type="project" value="UniProtKB-KW"/>
</dbReference>
<feature type="domain" description="Gnk2-homologous" evidence="16">
    <location>
        <begin position="888"/>
        <end position="996"/>
    </location>
</feature>
<evidence type="ECO:0000256" key="11">
    <source>
        <dbReference type="ARBA" id="ARBA00023136"/>
    </source>
</evidence>
<dbReference type="AlphaFoldDB" id="A0A2U1NHK5"/>
<accession>A0A2U1NHK5</accession>
<reference evidence="17 18" key="1">
    <citation type="journal article" date="2018" name="Mol. Plant">
        <title>The genome of Artemisia annua provides insight into the evolution of Asteraceae family and artemisinin biosynthesis.</title>
        <authorList>
            <person name="Shen Q."/>
            <person name="Zhang L."/>
            <person name="Liao Z."/>
            <person name="Wang S."/>
            <person name="Yan T."/>
            <person name="Shi P."/>
            <person name="Liu M."/>
            <person name="Fu X."/>
            <person name="Pan Q."/>
            <person name="Wang Y."/>
            <person name="Lv Z."/>
            <person name="Lu X."/>
            <person name="Zhang F."/>
            <person name="Jiang W."/>
            <person name="Ma Y."/>
            <person name="Chen M."/>
            <person name="Hao X."/>
            <person name="Li L."/>
            <person name="Tang Y."/>
            <person name="Lv G."/>
            <person name="Zhou Y."/>
            <person name="Sun X."/>
            <person name="Brodelius P.E."/>
            <person name="Rose J.K.C."/>
            <person name="Tang K."/>
        </authorList>
    </citation>
    <scope>NUCLEOTIDE SEQUENCE [LARGE SCALE GENOMIC DNA]</scope>
    <source>
        <strain evidence="18">cv. Huhao1</strain>
        <tissue evidence="17">Leaf</tissue>
    </source>
</reference>
<dbReference type="GO" id="GO:0004674">
    <property type="term" value="F:protein serine/threonine kinase activity"/>
    <property type="evidence" value="ECO:0007669"/>
    <property type="project" value="UniProtKB-KW"/>
</dbReference>
<dbReference type="InterPro" id="IPR011009">
    <property type="entry name" value="Kinase-like_dom_sf"/>
</dbReference>
<comment type="caution">
    <text evidence="17">The sequence shown here is derived from an EMBL/GenBank/DDBJ whole genome shotgun (WGS) entry which is preliminary data.</text>
</comment>
<dbReference type="GO" id="GO:0016020">
    <property type="term" value="C:membrane"/>
    <property type="evidence" value="ECO:0007669"/>
    <property type="project" value="UniProtKB-SubCell"/>
</dbReference>
<keyword evidence="2" id="KW-0723">Serine/threonine-protein kinase</keyword>
<feature type="domain" description="Gnk2-homologous" evidence="16">
    <location>
        <begin position="781"/>
        <end position="883"/>
    </location>
</feature>
<evidence type="ECO:0000313" key="17">
    <source>
        <dbReference type="EMBL" id="PWA73002.1"/>
    </source>
</evidence>
<dbReference type="PANTHER" id="PTHR32099:SF51">
    <property type="entry name" value="CYSTEINE-RICH RECEPTOR-LIKE PROTEIN KINASE 25 ISOFORM X1"/>
    <property type="match status" value="1"/>
</dbReference>
<keyword evidence="3" id="KW-0808">Transferase</keyword>
<dbReference type="OrthoDB" id="1088600at2759"/>
<comment type="subcellular location">
    <subcellularLocation>
        <location evidence="1">Membrane</location>
        <topology evidence="1">Single-pass membrane protein</topology>
    </subcellularLocation>
</comment>
<proteinExistence type="predicted"/>
<protein>
    <submittedName>
        <fullName evidence="17">Concanavalin A-like lectin/glucanase, subgroup</fullName>
    </submittedName>
</protein>
<keyword evidence="10 14" id="KW-1133">Transmembrane helix</keyword>
<keyword evidence="4 14" id="KW-0812">Transmembrane</keyword>
<keyword evidence="18" id="KW-1185">Reference proteome</keyword>
<feature type="domain" description="Gnk2-homologous" evidence="16">
    <location>
        <begin position="579"/>
        <end position="688"/>
    </location>
</feature>
<keyword evidence="5" id="KW-0732">Signal</keyword>
<keyword evidence="12" id="KW-0675">Receptor</keyword>
<dbReference type="Proteomes" id="UP000245207">
    <property type="component" value="Unassembled WGS sequence"/>
</dbReference>
<evidence type="ECO:0000313" key="18">
    <source>
        <dbReference type="Proteomes" id="UP000245207"/>
    </source>
</evidence>
<keyword evidence="11 14" id="KW-0472">Membrane</keyword>
<evidence type="ECO:0000256" key="7">
    <source>
        <dbReference type="ARBA" id="ARBA00022741"/>
    </source>
</evidence>
<evidence type="ECO:0000256" key="13">
    <source>
        <dbReference type="ARBA" id="ARBA00023180"/>
    </source>
</evidence>
<evidence type="ECO:0000256" key="3">
    <source>
        <dbReference type="ARBA" id="ARBA00022679"/>
    </source>
</evidence>
<dbReference type="PROSITE" id="PS50011">
    <property type="entry name" value="PROTEIN_KINASE_DOM"/>
    <property type="match status" value="1"/>
</dbReference>
<dbReference type="SUPFAM" id="SSF56112">
    <property type="entry name" value="Protein kinase-like (PK-like)"/>
    <property type="match status" value="1"/>
</dbReference>
<dbReference type="InterPro" id="IPR001245">
    <property type="entry name" value="Ser-Thr/Tyr_kinase_cat_dom"/>
</dbReference>
<dbReference type="Gene3D" id="3.30.200.20">
    <property type="entry name" value="Phosphorylase Kinase, domain 1"/>
    <property type="match status" value="1"/>
</dbReference>
<keyword evidence="13" id="KW-0325">Glycoprotein</keyword>
<dbReference type="PROSITE" id="PS51473">
    <property type="entry name" value="GNK2"/>
    <property type="match status" value="4"/>
</dbReference>
<evidence type="ECO:0000256" key="5">
    <source>
        <dbReference type="ARBA" id="ARBA00022729"/>
    </source>
</evidence>
<dbReference type="Pfam" id="PF01657">
    <property type="entry name" value="Stress-antifung"/>
    <property type="match status" value="5"/>
</dbReference>
<feature type="transmembrane region" description="Helical" evidence="14">
    <location>
        <begin position="389"/>
        <end position="412"/>
    </location>
</feature>
<evidence type="ECO:0000259" key="16">
    <source>
        <dbReference type="PROSITE" id="PS51473"/>
    </source>
</evidence>
<keyword evidence="9" id="KW-0067">ATP-binding</keyword>